<name>A0A5C7BWT0_SERMA</name>
<accession>A0A5C7BWT0</accession>
<reference evidence="1 2" key="1">
    <citation type="submission" date="2019-07" db="EMBL/GenBank/DDBJ databases">
        <title>Serratia strains were isolated from fresh produce.</title>
        <authorList>
            <person name="Cho G.-S."/>
            <person name="Stein M."/>
            <person name="Lee W."/>
            <person name="Suh S.H."/>
            <person name="Franz C.M.A.P."/>
        </authorList>
    </citation>
    <scope>NUCLEOTIDE SEQUENCE [LARGE SCALE GENOMIC DNA]</scope>
    <source>
        <strain evidence="1 2">S16</strain>
    </source>
</reference>
<dbReference type="EMBL" id="VOUQ01000014">
    <property type="protein sequence ID" value="TXE28610.1"/>
    <property type="molecule type" value="Genomic_DNA"/>
</dbReference>
<sequence>MSNFQICNSDGSLVIDSEYKHTLVAEHKVPKFYPPDLWGDTIFGDLHKLSCLAINELSVGLLYWARLSPGAWCWPGAKYFTAGGVELIATSHNIAMQSGYLDVFSAKSELIWTAKSASDMPRVRSIVEVTSAVDNGIQSVPSSFSPWFPINCMPADLFESEVSTQNAGILVRWTGMELQLTWLKYRTQTYSERFSGRGYLKFPIATFMNR</sequence>
<organism evidence="1 2">
    <name type="scientific">Serratia marcescens</name>
    <dbReference type="NCBI Taxonomy" id="615"/>
    <lineage>
        <taxon>Bacteria</taxon>
        <taxon>Pseudomonadati</taxon>
        <taxon>Pseudomonadota</taxon>
        <taxon>Gammaproteobacteria</taxon>
        <taxon>Enterobacterales</taxon>
        <taxon>Yersiniaceae</taxon>
        <taxon>Serratia</taxon>
    </lineage>
</organism>
<dbReference type="AlphaFoldDB" id="A0A5C7BWT0"/>
<protein>
    <submittedName>
        <fullName evidence="1">Uncharacterized protein</fullName>
    </submittedName>
</protein>
<gene>
    <name evidence="1" type="ORF">FOT62_20755</name>
</gene>
<evidence type="ECO:0000313" key="1">
    <source>
        <dbReference type="EMBL" id="TXE28610.1"/>
    </source>
</evidence>
<proteinExistence type="predicted"/>
<comment type="caution">
    <text evidence="1">The sequence shown here is derived from an EMBL/GenBank/DDBJ whole genome shotgun (WGS) entry which is preliminary data.</text>
</comment>
<dbReference type="RefSeq" id="WP_147882323.1">
    <property type="nucleotide sequence ID" value="NZ_CP061075.1"/>
</dbReference>
<evidence type="ECO:0000313" key="2">
    <source>
        <dbReference type="Proteomes" id="UP000321126"/>
    </source>
</evidence>
<dbReference type="Proteomes" id="UP000321126">
    <property type="component" value="Unassembled WGS sequence"/>
</dbReference>